<comment type="subcellular location">
    <subcellularLocation>
        <location evidence="11">Cell membrane</location>
        <topology evidence="11">Peripheral membrane protein</topology>
    </subcellularLocation>
</comment>
<dbReference type="NCBIfam" id="NF003685">
    <property type="entry name" value="PRK05305.2-5"/>
    <property type="match status" value="1"/>
</dbReference>
<dbReference type="NCBIfam" id="NF003678">
    <property type="entry name" value="PRK05305.1-2"/>
    <property type="match status" value="1"/>
</dbReference>
<evidence type="ECO:0000256" key="2">
    <source>
        <dbReference type="ARBA" id="ARBA00022516"/>
    </source>
</evidence>
<accession>A0A1Y2T568</accession>
<dbReference type="HAMAP" id="MF_00664">
    <property type="entry name" value="PS_decarb_PSD_A"/>
    <property type="match status" value="1"/>
</dbReference>
<keyword evidence="8 11" id="KW-0456">Lyase</keyword>
<feature type="transmembrane region" description="Helical" evidence="12">
    <location>
        <begin position="12"/>
        <end position="45"/>
    </location>
</feature>
<keyword evidence="3 11" id="KW-0210">Decarboxylase</keyword>
<comment type="catalytic activity">
    <reaction evidence="11">
        <text>a 1,2-diacyl-sn-glycero-3-phospho-L-serine + H(+) = a 1,2-diacyl-sn-glycero-3-phosphoethanolamine + CO2</text>
        <dbReference type="Rhea" id="RHEA:20828"/>
        <dbReference type="ChEBI" id="CHEBI:15378"/>
        <dbReference type="ChEBI" id="CHEBI:16526"/>
        <dbReference type="ChEBI" id="CHEBI:57262"/>
        <dbReference type="ChEBI" id="CHEBI:64612"/>
        <dbReference type="EC" id="4.1.1.65"/>
    </reaction>
</comment>
<evidence type="ECO:0000256" key="12">
    <source>
        <dbReference type="SAM" id="Phobius"/>
    </source>
</evidence>
<keyword evidence="12" id="KW-1133">Transmembrane helix</keyword>
<evidence type="ECO:0000256" key="10">
    <source>
        <dbReference type="ARBA" id="ARBA00023317"/>
    </source>
</evidence>
<evidence type="ECO:0000313" key="15">
    <source>
        <dbReference type="Proteomes" id="UP000194267"/>
    </source>
</evidence>
<comment type="pathway">
    <text evidence="11">Phospholipid metabolism; phosphatidylethanolamine biosynthesis; phosphatidylethanolamine from CDP-diacylglycerol: step 2/2.</text>
</comment>
<evidence type="ECO:0000313" key="13">
    <source>
        <dbReference type="EMBL" id="MBY6274665.1"/>
    </source>
</evidence>
<dbReference type="InterPro" id="IPR003817">
    <property type="entry name" value="PS_Dcarbxylase"/>
</dbReference>
<sequence>MRRPIIAREGWPFVGALVALAVLALFVHWALGAVLAGLALFVMWFFRDPERPIPREDGLVVSPADGRVMFVREVEEPRFVGGRALLVSIFLSVFDVHINRSPVAGEVTYREYVPGKFLAAWDDTVGEVNERAYLGLVTDGGHRVLVSQVAGLLARRIVTWPAVGDRLDRGQRFGLIRFGSCTQVWLPADSEVLVRPGDRVVAGQTVIGRLPQ</sequence>
<dbReference type="EMBL" id="LWLV01000339">
    <property type="protein sequence ID" value="OTA41600.1"/>
    <property type="molecule type" value="Genomic_DNA"/>
</dbReference>
<keyword evidence="4 11" id="KW-0443">Lipid metabolism</keyword>
<dbReference type="InterPro" id="IPR033175">
    <property type="entry name" value="PSD-A"/>
</dbReference>
<comment type="similarity">
    <text evidence="11">Belongs to the phosphatidylserine decarboxylase family. PSD-A subfamily.</text>
</comment>
<feature type="active site" description="Schiff-base intermediate with substrate; via pyruvic acid" evidence="11">
    <location>
        <position position="180"/>
    </location>
</feature>
<evidence type="ECO:0000313" key="14">
    <source>
        <dbReference type="EMBL" id="OTA41600.1"/>
    </source>
</evidence>
<dbReference type="Proteomes" id="UP000732377">
    <property type="component" value="Unassembled WGS sequence"/>
</dbReference>
<dbReference type="EMBL" id="PIUK01000001">
    <property type="protein sequence ID" value="MBY6274665.1"/>
    <property type="molecule type" value="Genomic_DNA"/>
</dbReference>
<comment type="function">
    <text evidence="11">Catalyzes the formation of phosphatidylethanolamine (PtdEtn) from phosphatidylserine (PtdSer).</text>
</comment>
<keyword evidence="5 11" id="KW-0472">Membrane</keyword>
<comment type="cofactor">
    <cofactor evidence="11">
        <name>pyruvate</name>
        <dbReference type="ChEBI" id="CHEBI:15361"/>
    </cofactor>
    <text evidence="11">Binds 1 pyruvoyl group covalently per subunit.</text>
</comment>
<organism evidence="14 15">
    <name type="scientific">Symbiobacterium thermophilum</name>
    <dbReference type="NCBI Taxonomy" id="2734"/>
    <lineage>
        <taxon>Bacteria</taxon>
        <taxon>Bacillati</taxon>
        <taxon>Bacillota</taxon>
        <taxon>Clostridia</taxon>
        <taxon>Eubacteriales</taxon>
        <taxon>Symbiobacteriaceae</taxon>
        <taxon>Symbiobacterium</taxon>
    </lineage>
</organism>
<protein>
    <recommendedName>
        <fullName evidence="11">Phosphatidylserine decarboxylase proenzyme</fullName>
        <ecNumber evidence="11">4.1.1.65</ecNumber>
    </recommendedName>
    <component>
        <recommendedName>
            <fullName evidence="11">Phosphatidylserine decarboxylase alpha chain</fullName>
        </recommendedName>
    </component>
    <component>
        <recommendedName>
            <fullName evidence="11">Phosphatidylserine decarboxylase beta chain</fullName>
        </recommendedName>
    </component>
</protein>
<dbReference type="RefSeq" id="WP_043713825.1">
    <property type="nucleotide sequence ID" value="NZ_JACSIR010000134.1"/>
</dbReference>
<comment type="subunit">
    <text evidence="11">Heterodimer of a large membrane-associated beta subunit and a small pyruvoyl-containing alpha subunit.</text>
</comment>
<evidence type="ECO:0000256" key="8">
    <source>
        <dbReference type="ARBA" id="ARBA00023239"/>
    </source>
</evidence>
<comment type="caution">
    <text evidence="14">The sequence shown here is derived from an EMBL/GenBank/DDBJ whole genome shotgun (WGS) entry which is preliminary data.</text>
</comment>
<evidence type="ECO:0000256" key="11">
    <source>
        <dbReference type="HAMAP-Rule" id="MF_00664"/>
    </source>
</evidence>
<evidence type="ECO:0000256" key="3">
    <source>
        <dbReference type="ARBA" id="ARBA00022793"/>
    </source>
</evidence>
<reference evidence="14" key="2">
    <citation type="submission" date="2016-04" db="EMBL/GenBank/DDBJ databases">
        <authorList>
            <person name="Evans L.H."/>
            <person name="Alamgir A."/>
            <person name="Owens N."/>
            <person name="Weber N.D."/>
            <person name="Virtaneva K."/>
            <person name="Barbian K."/>
            <person name="Babar A."/>
            <person name="Rosenke K."/>
        </authorList>
    </citation>
    <scope>NUCLEOTIDE SEQUENCE [LARGE SCALE GENOMIC DNA]</scope>
    <source>
        <strain evidence="14">G2</strain>
    </source>
</reference>
<name>A0A1Y2T568_SYMTR</name>
<evidence type="ECO:0000256" key="9">
    <source>
        <dbReference type="ARBA" id="ARBA00023264"/>
    </source>
</evidence>
<proteinExistence type="inferred from homology"/>
<feature type="chain" id="PRO_5023562995" description="Phosphatidylserine decarboxylase beta chain" evidence="11">
    <location>
        <begin position="1"/>
        <end position="179"/>
    </location>
</feature>
<keyword evidence="10 11" id="KW-0670">Pyruvate</keyword>
<dbReference type="Proteomes" id="UP000194267">
    <property type="component" value="Unassembled WGS sequence"/>
</dbReference>
<feature type="chain" id="PRO_5023562996" description="Phosphatidylserine decarboxylase alpha chain" evidence="11">
    <location>
        <begin position="180"/>
        <end position="212"/>
    </location>
</feature>
<keyword evidence="6 11" id="KW-0865">Zymogen</keyword>
<evidence type="ECO:0000256" key="1">
    <source>
        <dbReference type="ARBA" id="ARBA00022475"/>
    </source>
</evidence>
<comment type="PTM">
    <text evidence="11">Is synthesized initially as an inactive proenzyme. Formation of the active enzyme involves a self-maturation process in which the active site pyruvoyl group is generated from an internal serine residue via an autocatalytic post-translational modification. Two non-identical subunits are generated from the proenzyme in this reaction, and the pyruvate is formed at the N-terminus of the alpha chain, which is derived from the carboxyl end of the proenzyme. The post-translation cleavage follows an unusual pathway, termed non-hydrolytic serinolysis, in which the side chain hydroxyl group of the serine supplies its oxygen atom to form the C-terminus of the beta chain, while the remainder of the serine residue undergoes an oxidative deamination to produce ammonia and the pyruvoyl prosthetic group on the alpha chain.</text>
</comment>
<dbReference type="PANTHER" id="PTHR35809:SF1">
    <property type="entry name" value="ARCHAETIDYLSERINE DECARBOXYLASE PROENZYME-RELATED"/>
    <property type="match status" value="1"/>
</dbReference>
<keyword evidence="2 11" id="KW-0444">Lipid biosynthesis</keyword>
<dbReference type="EC" id="4.1.1.65" evidence="11"/>
<dbReference type="GO" id="GO:0005886">
    <property type="term" value="C:plasma membrane"/>
    <property type="evidence" value="ECO:0007669"/>
    <property type="project" value="UniProtKB-SubCell"/>
</dbReference>
<feature type="site" description="Cleavage (non-hydrolytic); by autocatalysis" evidence="11">
    <location>
        <begin position="179"/>
        <end position="180"/>
    </location>
</feature>
<reference evidence="15" key="1">
    <citation type="submission" date="2016-04" db="EMBL/GenBank/DDBJ databases">
        <authorList>
            <person name="Antunes L.P."/>
            <person name="Martins L.F."/>
            <person name="Pereira R.V."/>
            <person name="Thomas A.M."/>
            <person name="Barbosa D."/>
            <person name="Nascimento L."/>
            <person name="Silva G.M."/>
            <person name="Condomitti G.W."/>
            <person name="Digiampietri L.A."/>
            <person name="Lombardi K.C."/>
            <person name="Ramos P.L."/>
            <person name="Quaggio R.B."/>
            <person name="Oliveira J.C."/>
            <person name="Pascon R.C."/>
            <person name="Cruz J.B."/>
            <person name="Silva A.M."/>
            <person name="Setubal J.C."/>
        </authorList>
    </citation>
    <scope>NUCLEOTIDE SEQUENCE [LARGE SCALE GENOMIC DNA]</scope>
</reference>
<keyword evidence="7 11" id="KW-0594">Phospholipid biosynthesis</keyword>
<keyword evidence="9 11" id="KW-1208">Phospholipid metabolism</keyword>
<dbReference type="AlphaFoldDB" id="A0A1Y2T568"/>
<dbReference type="Pfam" id="PF02666">
    <property type="entry name" value="PS_Dcarbxylase"/>
    <property type="match status" value="1"/>
</dbReference>
<evidence type="ECO:0000256" key="7">
    <source>
        <dbReference type="ARBA" id="ARBA00023209"/>
    </source>
</evidence>
<dbReference type="GO" id="GO:0006646">
    <property type="term" value="P:phosphatidylethanolamine biosynthetic process"/>
    <property type="evidence" value="ECO:0007669"/>
    <property type="project" value="UniProtKB-UniRule"/>
</dbReference>
<dbReference type="UniPathway" id="UPA00558">
    <property type="reaction ID" value="UER00616"/>
</dbReference>
<feature type="modified residue" description="Pyruvic acid (Ser); by autocatalysis" evidence="11">
    <location>
        <position position="180"/>
    </location>
</feature>
<evidence type="ECO:0000256" key="4">
    <source>
        <dbReference type="ARBA" id="ARBA00023098"/>
    </source>
</evidence>
<dbReference type="PANTHER" id="PTHR35809">
    <property type="entry name" value="ARCHAETIDYLSERINE DECARBOXYLASE PROENZYME-RELATED"/>
    <property type="match status" value="1"/>
</dbReference>
<gene>
    <name evidence="11" type="primary">psd</name>
    <name evidence="14" type="ORF">A6D92_05265</name>
    <name evidence="13" type="ORF">CWE10_00380</name>
</gene>
<keyword evidence="1 11" id="KW-1003">Cell membrane</keyword>
<keyword evidence="12" id="KW-0812">Transmembrane</keyword>
<dbReference type="GO" id="GO:0004609">
    <property type="term" value="F:phosphatidylserine decarboxylase activity"/>
    <property type="evidence" value="ECO:0007669"/>
    <property type="project" value="UniProtKB-UniRule"/>
</dbReference>
<evidence type="ECO:0000256" key="5">
    <source>
        <dbReference type="ARBA" id="ARBA00023136"/>
    </source>
</evidence>
<reference evidence="13" key="3">
    <citation type="submission" date="2017-11" db="EMBL/GenBank/DDBJ databases">
        <title>Three new genomes from thermophilic consortium.</title>
        <authorList>
            <person name="Quaggio R."/>
            <person name="Amgarten D."/>
            <person name="Setubal J.C."/>
        </authorList>
    </citation>
    <scope>NUCLEOTIDE SEQUENCE</scope>
    <source>
        <strain evidence="13">ZCTH01-B2</strain>
    </source>
</reference>
<evidence type="ECO:0000256" key="6">
    <source>
        <dbReference type="ARBA" id="ARBA00023145"/>
    </source>
</evidence>